<feature type="signal peptide" evidence="1">
    <location>
        <begin position="1"/>
        <end position="35"/>
    </location>
</feature>
<gene>
    <name evidence="2" type="ORF">Mame_02311</name>
</gene>
<dbReference type="InterPro" id="IPR006597">
    <property type="entry name" value="Sel1-like"/>
</dbReference>
<proteinExistence type="predicted"/>
<dbReference type="Pfam" id="PF08238">
    <property type="entry name" value="Sel1"/>
    <property type="match status" value="8"/>
</dbReference>
<dbReference type="SUPFAM" id="SSF81901">
    <property type="entry name" value="HCP-like"/>
    <property type="match status" value="2"/>
</dbReference>
<sequence length="917" mass="100950" precursor="true">MKRLSIPGLRNAGRGRARSLLLALALSAAASTAMAQQPVIDFRPPDIEAAKVCADRKSNDALELQWSNWDGRQLPPGVEYRDLDRELMRLRNIDADKYFDTVKSAYDLRRQEDPYYSRAAYLLDVVALYVEAERFDELKATGFVTELETIGPSATPGTINFLADLYLEGKAVPQDIDRGIQRKLQAAYNGDPDAVLFLAEKTSKGEDVPGWDMDPQLAFTLGFSSLLGNLDNAICGRVRRIARAFESGEVIAQDHALAEAWYRFAADLGDDQSAWQTARYHLSGEGIEKDNTTLLRYLQQAFDADIVPAKVQMAKLYEEGDLVPPDLGRAMAIYDDLAADGEPVGYERAIQLLARRGLDTPQDRQKYEDMLEALTKLPDAPGWAFSRLGVLTQEENGLWTDQEASRRLFEAAAERGDGEGKLHLARLYLRDGDAQDHQKAIAILEDLISTEAKAGAIDALRNALLCTAPDGPQIAEWARWKSLENEDWWRLFEDVTEAKLTDKADAFADLQTSAIAGSMKDAGGVAAILTELEPARVDDIIEHWRALVRDHDGGEASVLEGAYNAVDTDARREKIRSALQQLADGGDIAAMAALAEIYMNEDDAASLKKATDLVEGAGGRMKGSVLWHLDDAYREAGKGRYQPPETLLNEIAAFGDFQALLFAADRVKSDERRAFYYDRAELIMPCDIDALGVKAGYALDAGRPDTADEALTVALALSPEEGWQQVKLGDIYLTLGSIADREAAFKLYTEAYEQGYRPAAWRLLDWYSDPGSRFYQEDDHVKLLTELLNSAEPDELYSIASRLKKAPDSVRAKISQVFDMKDAYRQAAGAGNPVAMRELAKLLRDGASVESEKNEASDWLEKAAKAGDAEAMLMLAQAYAFGVGVEHSADKAREWLKAAATAGDETAANLLSGLETN</sequence>
<evidence type="ECO:0000313" key="3">
    <source>
        <dbReference type="Proteomes" id="UP000191135"/>
    </source>
</evidence>
<protein>
    <submittedName>
        <fullName evidence="2">Sel1 repeat</fullName>
    </submittedName>
</protein>
<dbReference type="Gene3D" id="1.25.40.10">
    <property type="entry name" value="Tetratricopeptide repeat domain"/>
    <property type="match status" value="2"/>
</dbReference>
<dbReference type="OrthoDB" id="7802124at2"/>
<accession>A0A1U9Z1S4</accession>
<reference evidence="2 3" key="1">
    <citation type="submission" date="2017-03" db="EMBL/GenBank/DDBJ databases">
        <title>Foreign affairs: Plasmid Transfer between Roseobacters and Rhizobia.</title>
        <authorList>
            <person name="Bartling P."/>
            <person name="Bunk B."/>
            <person name="Overmann J."/>
            <person name="Brinkmann H."/>
            <person name="Petersen J."/>
        </authorList>
    </citation>
    <scope>NUCLEOTIDE SEQUENCE [LARGE SCALE GENOMIC DNA]</scope>
    <source>
        <strain evidence="2 3">MACL11</strain>
    </source>
</reference>
<dbReference type="EMBL" id="CP020330">
    <property type="protein sequence ID" value="AQZ51645.1"/>
    <property type="molecule type" value="Genomic_DNA"/>
</dbReference>
<dbReference type="Proteomes" id="UP000191135">
    <property type="component" value="Chromosome"/>
</dbReference>
<evidence type="ECO:0000313" key="2">
    <source>
        <dbReference type="EMBL" id="AQZ51645.1"/>
    </source>
</evidence>
<dbReference type="KEGG" id="mmed:Mame_02311"/>
<dbReference type="eggNOG" id="COG0790">
    <property type="taxonomic scope" value="Bacteria"/>
</dbReference>
<feature type="chain" id="PRO_5010701805" evidence="1">
    <location>
        <begin position="36"/>
        <end position="917"/>
    </location>
</feature>
<dbReference type="InterPro" id="IPR011990">
    <property type="entry name" value="TPR-like_helical_dom_sf"/>
</dbReference>
<dbReference type="SMART" id="SM00671">
    <property type="entry name" value="SEL1"/>
    <property type="match status" value="8"/>
</dbReference>
<dbReference type="RefSeq" id="WP_155122090.1">
    <property type="nucleotide sequence ID" value="NZ_AQWH01000004.1"/>
</dbReference>
<organism evidence="2 3">
    <name type="scientific">Martelella mediterranea DSM 17316</name>
    <dbReference type="NCBI Taxonomy" id="1122214"/>
    <lineage>
        <taxon>Bacteria</taxon>
        <taxon>Pseudomonadati</taxon>
        <taxon>Pseudomonadota</taxon>
        <taxon>Alphaproteobacteria</taxon>
        <taxon>Hyphomicrobiales</taxon>
        <taxon>Aurantimonadaceae</taxon>
        <taxon>Martelella</taxon>
    </lineage>
</organism>
<dbReference type="PANTHER" id="PTHR11102:SF160">
    <property type="entry name" value="ERAD-ASSOCIATED E3 UBIQUITIN-PROTEIN LIGASE COMPONENT HRD3"/>
    <property type="match status" value="1"/>
</dbReference>
<name>A0A1U9Z1S4_9HYPH</name>
<dbReference type="AlphaFoldDB" id="A0A1U9Z1S4"/>
<dbReference type="SUPFAM" id="SSF48452">
    <property type="entry name" value="TPR-like"/>
    <property type="match status" value="1"/>
</dbReference>
<keyword evidence="3" id="KW-1185">Reference proteome</keyword>
<dbReference type="PANTHER" id="PTHR11102">
    <property type="entry name" value="SEL-1-LIKE PROTEIN"/>
    <property type="match status" value="1"/>
</dbReference>
<dbReference type="STRING" id="1122214.Mame_02311"/>
<dbReference type="InterPro" id="IPR050767">
    <property type="entry name" value="Sel1_AlgK"/>
</dbReference>
<keyword evidence="1" id="KW-0732">Signal</keyword>
<evidence type="ECO:0000256" key="1">
    <source>
        <dbReference type="SAM" id="SignalP"/>
    </source>
</evidence>